<dbReference type="EMBL" id="AUSU01000589">
    <property type="protein sequence ID" value="EPS73034.1"/>
    <property type="molecule type" value="Genomic_DNA"/>
</dbReference>
<evidence type="ECO:0000259" key="5">
    <source>
        <dbReference type="PROSITE" id="PS51017"/>
    </source>
</evidence>
<dbReference type="PANTHER" id="PTHR31319">
    <property type="entry name" value="ZINC FINGER PROTEIN CONSTANS-LIKE 4"/>
    <property type="match status" value="1"/>
</dbReference>
<dbReference type="Pfam" id="PF06203">
    <property type="entry name" value="CCT"/>
    <property type="match status" value="1"/>
</dbReference>
<comment type="caution">
    <text evidence="6">The sequence shown here is derived from an EMBL/GenBank/DDBJ whole genome shotgun (WGS) entry which is preliminary data.</text>
</comment>
<feature type="region of interest" description="Disordered" evidence="4">
    <location>
        <begin position="659"/>
        <end position="686"/>
    </location>
</feature>
<evidence type="ECO:0000313" key="7">
    <source>
        <dbReference type="Proteomes" id="UP000015453"/>
    </source>
</evidence>
<dbReference type="PROSITE" id="PS51017">
    <property type="entry name" value="CCT"/>
    <property type="match status" value="1"/>
</dbReference>
<dbReference type="PANTHER" id="PTHR31319:SF110">
    <property type="entry name" value="CCT MOTIF FAMILY PROTEIN"/>
    <property type="match status" value="1"/>
</dbReference>
<keyword evidence="2 3" id="KW-0539">Nucleus</keyword>
<evidence type="ECO:0000256" key="4">
    <source>
        <dbReference type="SAM" id="MobiDB-lite"/>
    </source>
</evidence>
<dbReference type="Proteomes" id="UP000015453">
    <property type="component" value="Unassembled WGS sequence"/>
</dbReference>
<evidence type="ECO:0000256" key="2">
    <source>
        <dbReference type="ARBA" id="ARBA00023242"/>
    </source>
</evidence>
<dbReference type="GO" id="GO:0005634">
    <property type="term" value="C:nucleus"/>
    <property type="evidence" value="ECO:0007669"/>
    <property type="project" value="UniProtKB-SubCell"/>
</dbReference>
<accession>S8CZV1</accession>
<sequence length="686" mass="76112">MTESAFIHAMEDQLHLPINEMAASPIGAQLFDFSETELFTNSEVDSTSNCCHEEQQSSYQNQGHHLLAGNSGLSIIFDDDQIDNDISASIDFTASPPRSFAGGNHYLPGNQEAFAMGPMNAAQFSGMGSHQYSEEAAWPAMAAAQPQPPAIPLLPYEDEYLPYLRMRTPQQPSCSLVDPIMPPYFPASSSVSAPPFSGETAGIFHGGGFLLGTDLSHHDLEFQGDNGNLFLQETPIPRIFNDLQTTLSCEGPAPPHFVHGGGVTASSNPLSLEMTTLEDPNFKVEKLSAEERKRKIHIYMKKRNERNFSKKIKYACRKTLADSRPRVRGRFAKNDELCEIARTSSTHEDDTDEDTTSLFSNSLIQKQPKQRKIVGMKGEEDELGSGIFAQINGRFFFHEETWLTTLYRDCDIRLRIFLHLPIILPCLLQFLLGIRRFGGPVLPFDRSLVKVLDYLQSSLFISMCCCIQRIEILVCFSGFLVNGFNVDKLFRFLIVVSSYVYGTSRCHLSVSGGIFVSAPLVPIFSDMGLENDAVEEEETAVESKKPKGNSNHLVLRGKTKLSREEVKLGSCTLELLVPNIPKHITTSDEKYVLRCLEAIHSYASRTRILPVDCVSTDEQQQHQGVARFASVFGDWSVVSISSSQSMQNILKSPLLKQFGSADSNPGPRPPTLRTSYLPSSRAEAAV</sequence>
<dbReference type="InterPro" id="IPR010402">
    <property type="entry name" value="CCT_domain"/>
</dbReference>
<organism evidence="6 7">
    <name type="scientific">Genlisea aurea</name>
    <dbReference type="NCBI Taxonomy" id="192259"/>
    <lineage>
        <taxon>Eukaryota</taxon>
        <taxon>Viridiplantae</taxon>
        <taxon>Streptophyta</taxon>
        <taxon>Embryophyta</taxon>
        <taxon>Tracheophyta</taxon>
        <taxon>Spermatophyta</taxon>
        <taxon>Magnoliopsida</taxon>
        <taxon>eudicotyledons</taxon>
        <taxon>Gunneridae</taxon>
        <taxon>Pentapetalae</taxon>
        <taxon>asterids</taxon>
        <taxon>lamiids</taxon>
        <taxon>Lamiales</taxon>
        <taxon>Lentibulariaceae</taxon>
        <taxon>Genlisea</taxon>
    </lineage>
</organism>
<keyword evidence="7" id="KW-1185">Reference proteome</keyword>
<evidence type="ECO:0000313" key="6">
    <source>
        <dbReference type="EMBL" id="EPS73034.1"/>
    </source>
</evidence>
<feature type="non-terminal residue" evidence="6">
    <location>
        <position position="686"/>
    </location>
</feature>
<comment type="subcellular location">
    <subcellularLocation>
        <location evidence="1 3">Nucleus</location>
    </subcellularLocation>
</comment>
<dbReference type="GO" id="GO:0003700">
    <property type="term" value="F:DNA-binding transcription factor activity"/>
    <property type="evidence" value="ECO:0007669"/>
    <property type="project" value="TreeGrafter"/>
</dbReference>
<reference evidence="6 7" key="1">
    <citation type="journal article" date="2013" name="BMC Genomics">
        <title>The miniature genome of a carnivorous plant Genlisea aurea contains a low number of genes and short non-coding sequences.</title>
        <authorList>
            <person name="Leushkin E.V."/>
            <person name="Sutormin R.A."/>
            <person name="Nabieva E.R."/>
            <person name="Penin A.A."/>
            <person name="Kondrashov A.S."/>
            <person name="Logacheva M.D."/>
        </authorList>
    </citation>
    <scope>NUCLEOTIDE SEQUENCE [LARGE SCALE GENOMIC DNA]</scope>
</reference>
<protein>
    <recommendedName>
        <fullName evidence="5">CCT domain-containing protein</fullName>
    </recommendedName>
</protein>
<dbReference type="InterPro" id="IPR045281">
    <property type="entry name" value="CONSTANS-like"/>
</dbReference>
<dbReference type="OrthoDB" id="153872at2759"/>
<name>S8CZV1_9LAMI</name>
<dbReference type="GO" id="GO:0009909">
    <property type="term" value="P:regulation of flower development"/>
    <property type="evidence" value="ECO:0007669"/>
    <property type="project" value="InterPro"/>
</dbReference>
<evidence type="ECO:0000256" key="1">
    <source>
        <dbReference type="ARBA" id="ARBA00004123"/>
    </source>
</evidence>
<feature type="domain" description="CCT" evidence="5">
    <location>
        <begin position="292"/>
        <end position="334"/>
    </location>
</feature>
<gene>
    <name evidence="6" type="ORF">M569_01723</name>
</gene>
<proteinExistence type="predicted"/>
<dbReference type="AlphaFoldDB" id="S8CZV1"/>
<evidence type="ECO:0000256" key="3">
    <source>
        <dbReference type="PROSITE-ProRule" id="PRU00357"/>
    </source>
</evidence>